<evidence type="ECO:0000256" key="2">
    <source>
        <dbReference type="SAM" id="MobiDB-lite"/>
    </source>
</evidence>
<dbReference type="SUPFAM" id="SSF53300">
    <property type="entry name" value="vWA-like"/>
    <property type="match status" value="1"/>
</dbReference>
<feature type="region of interest" description="Disordered" evidence="2">
    <location>
        <begin position="101"/>
        <end position="122"/>
    </location>
</feature>
<feature type="chain" id="PRO_5015635559" evidence="3">
    <location>
        <begin position="26"/>
        <end position="443"/>
    </location>
</feature>
<comment type="caution">
    <text evidence="5">The sequence shown here is derived from an EMBL/GenBank/DDBJ whole genome shotgun (WGS) entry which is preliminary data.</text>
</comment>
<feature type="domain" description="VWFA" evidence="4">
    <location>
        <begin position="127"/>
        <end position="323"/>
    </location>
</feature>
<protein>
    <submittedName>
        <fullName evidence="5">Ca-activated chloride channel family protein</fullName>
    </submittedName>
</protein>
<keyword evidence="6" id="KW-1185">Reference proteome</keyword>
<sequence length="443" mass="49197">MKKAYSWIFILVLLLSGGCSPFASGDKEEVKQAATDVEGMLREGPGKYGGDKYDEAKVKAELEQFPDNLSADEAYNRLIALLAEDYKPLVKQLDELNPEFQLSKAPEKRNTKGDAQAEDEEKPRRLNVEILLDASGSMAGRVSGGVKMDLARKAIRNFVSQLPEDARVALRVYGHKGSNQQKDKALSCKSTEVVYPLGAYDESSFQDSLNQFRPTGWTPLAAAMEQAKNDLKGNTGENVENIIYVVSDGIETCGGDPVKAAKELHRSKIQAIVNIIGFDVDDAGQRALKKVAEAGGGTYQTASSGTELNQAFQSNIDELLSEIHNEIDWGLWNTHNRLDFGLYKKSVIEKLVELTMLWNSGFPAAASRENDRLKEAMAELKEMGKLQSGIADLNGALAKKIDHRYQAIKKYYTERNEEISKKLDELEEKIDREISEKHREGTK</sequence>
<dbReference type="OrthoDB" id="9783818at2"/>
<gene>
    <name evidence="5" type="ORF">CLV97_12710</name>
</gene>
<evidence type="ECO:0000313" key="6">
    <source>
        <dbReference type="Proteomes" id="UP000237797"/>
    </source>
</evidence>
<organism evidence="5 6">
    <name type="scientific">Planifilum fimeticola</name>
    <dbReference type="NCBI Taxonomy" id="201975"/>
    <lineage>
        <taxon>Bacteria</taxon>
        <taxon>Bacillati</taxon>
        <taxon>Bacillota</taxon>
        <taxon>Bacilli</taxon>
        <taxon>Bacillales</taxon>
        <taxon>Thermoactinomycetaceae</taxon>
        <taxon>Planifilum</taxon>
    </lineage>
</organism>
<dbReference type="InterPro" id="IPR036465">
    <property type="entry name" value="vWFA_dom_sf"/>
</dbReference>
<evidence type="ECO:0000256" key="1">
    <source>
        <dbReference type="SAM" id="Coils"/>
    </source>
</evidence>
<dbReference type="PROSITE" id="PS51257">
    <property type="entry name" value="PROKAR_LIPOPROTEIN"/>
    <property type="match status" value="1"/>
</dbReference>
<reference evidence="5 6" key="1">
    <citation type="submission" date="2018-03" db="EMBL/GenBank/DDBJ databases">
        <title>Genomic Encyclopedia of Archaeal and Bacterial Type Strains, Phase II (KMG-II): from individual species to whole genera.</title>
        <authorList>
            <person name="Goeker M."/>
        </authorList>
    </citation>
    <scope>NUCLEOTIDE SEQUENCE [LARGE SCALE GENOMIC DNA]</scope>
    <source>
        <strain evidence="5 6">DSM 44946</strain>
    </source>
</reference>
<dbReference type="PROSITE" id="PS50234">
    <property type="entry name" value="VWFA"/>
    <property type="match status" value="1"/>
</dbReference>
<dbReference type="AlphaFoldDB" id="A0A2T0LBE3"/>
<dbReference type="Pfam" id="PF00092">
    <property type="entry name" value="VWA"/>
    <property type="match status" value="1"/>
</dbReference>
<dbReference type="SMART" id="SM00327">
    <property type="entry name" value="VWA"/>
    <property type="match status" value="1"/>
</dbReference>
<dbReference type="Gene3D" id="3.40.50.410">
    <property type="entry name" value="von Willebrand factor, type A domain"/>
    <property type="match status" value="1"/>
</dbReference>
<evidence type="ECO:0000313" key="5">
    <source>
        <dbReference type="EMBL" id="PRX39228.1"/>
    </source>
</evidence>
<name>A0A2T0LBE3_9BACL</name>
<dbReference type="RefSeq" id="WP_106346233.1">
    <property type="nucleotide sequence ID" value="NZ_PVNE01000027.1"/>
</dbReference>
<evidence type="ECO:0000256" key="3">
    <source>
        <dbReference type="SAM" id="SignalP"/>
    </source>
</evidence>
<accession>A0A2T0LBE3</accession>
<dbReference type="EMBL" id="PVNE01000027">
    <property type="protein sequence ID" value="PRX39228.1"/>
    <property type="molecule type" value="Genomic_DNA"/>
</dbReference>
<feature type="signal peptide" evidence="3">
    <location>
        <begin position="1"/>
        <end position="25"/>
    </location>
</feature>
<proteinExistence type="predicted"/>
<dbReference type="InterPro" id="IPR002035">
    <property type="entry name" value="VWF_A"/>
</dbReference>
<keyword evidence="1" id="KW-0175">Coiled coil</keyword>
<feature type="coiled-coil region" evidence="1">
    <location>
        <begin position="366"/>
        <end position="443"/>
    </location>
</feature>
<evidence type="ECO:0000259" key="4">
    <source>
        <dbReference type="PROSITE" id="PS50234"/>
    </source>
</evidence>
<dbReference type="Proteomes" id="UP000237797">
    <property type="component" value="Unassembled WGS sequence"/>
</dbReference>
<keyword evidence="3" id="KW-0732">Signal</keyword>